<dbReference type="FunFam" id="3.60.10.10:FF:000026">
    <property type="entry name" value="Exodeoxyribonuclease III"/>
    <property type="match status" value="1"/>
</dbReference>
<dbReference type="Pfam" id="PF03372">
    <property type="entry name" value="Exo_endo_phos"/>
    <property type="match status" value="1"/>
</dbReference>
<feature type="active site" evidence="5">
    <location>
        <position position="108"/>
    </location>
</feature>
<organism evidence="9 10">
    <name type="scientific">Oceanispirochaeta crateris</name>
    <dbReference type="NCBI Taxonomy" id="2518645"/>
    <lineage>
        <taxon>Bacteria</taxon>
        <taxon>Pseudomonadati</taxon>
        <taxon>Spirochaetota</taxon>
        <taxon>Spirochaetia</taxon>
        <taxon>Spirochaetales</taxon>
        <taxon>Spirochaetaceae</taxon>
        <taxon>Oceanispirochaeta</taxon>
    </lineage>
</organism>
<evidence type="ECO:0000313" key="10">
    <source>
        <dbReference type="Proteomes" id="UP000324209"/>
    </source>
</evidence>
<evidence type="ECO:0000256" key="5">
    <source>
        <dbReference type="PIRSR" id="PIRSR604808-1"/>
    </source>
</evidence>
<dbReference type="GO" id="GO:0008311">
    <property type="term" value="F:double-stranded DNA 3'-5' DNA exonuclease activity"/>
    <property type="evidence" value="ECO:0007669"/>
    <property type="project" value="UniProtKB-EC"/>
</dbReference>
<dbReference type="GO" id="GO:0006284">
    <property type="term" value="P:base-excision repair"/>
    <property type="evidence" value="ECO:0007669"/>
    <property type="project" value="TreeGrafter"/>
</dbReference>
<feature type="active site" description="Proton donor/acceptor" evidence="5">
    <location>
        <position position="148"/>
    </location>
</feature>
<sequence>MTKIVSWNVNGIRAVEGKGLFEWMDDFQPDILCLQETKAQPEQLKPHFMNRDGYSSFFISAEKKGYSGTALYTKVQPRSVTPLGIEEFDVEGRTLIAEYQDFTLINCYFPNSQSEGKRLDYKIRFNQAIKSKLDTLVSEGKNIVICGDLNVAHKPIDLTHPKNNEKNPGYLPEERAWMDDFTENGYTDTFRVFHKEPEQYSWWSYRMKARERNVGWRLDYFCVNDSFLPRVKDSLIHQEVMGSDHCPIELILD</sequence>
<keyword evidence="6" id="KW-0464">Manganese</keyword>
<comment type="cofactor">
    <cofactor evidence="6">
        <name>Mg(2+)</name>
        <dbReference type="ChEBI" id="CHEBI:18420"/>
    </cofactor>
    <cofactor evidence="6">
        <name>Mn(2+)</name>
        <dbReference type="ChEBI" id="CHEBI:29035"/>
    </cofactor>
    <text evidence="6">Probably binds two magnesium or manganese ions per subunit.</text>
</comment>
<gene>
    <name evidence="9" type="primary">xth</name>
    <name evidence="9" type="ORF">EXM22_03600</name>
</gene>
<feature type="site" description="Interaction with DNA substrate" evidence="7">
    <location>
        <position position="245"/>
    </location>
</feature>
<reference evidence="9 10" key="1">
    <citation type="submission" date="2019-02" db="EMBL/GenBank/DDBJ databases">
        <title>Complete Genome Sequence and Methylome Analysis of free living Spirochaetas.</title>
        <authorList>
            <person name="Fomenkov A."/>
            <person name="Dubinina G."/>
            <person name="Leshcheva N."/>
            <person name="Mikheeva N."/>
            <person name="Grabovich M."/>
            <person name="Vincze T."/>
            <person name="Roberts R.J."/>
        </authorList>
    </citation>
    <scope>NUCLEOTIDE SEQUENCE [LARGE SCALE GENOMIC DNA]</scope>
    <source>
        <strain evidence="9 10">K2</strain>
    </source>
</reference>
<feature type="binding site" evidence="6">
    <location>
        <position position="148"/>
    </location>
    <ligand>
        <name>Mg(2+)</name>
        <dbReference type="ChEBI" id="CHEBI:18420"/>
        <label>1</label>
    </ligand>
</feature>
<dbReference type="GO" id="GO:0046872">
    <property type="term" value="F:metal ion binding"/>
    <property type="evidence" value="ECO:0007669"/>
    <property type="project" value="UniProtKB-KW"/>
</dbReference>
<evidence type="ECO:0000313" key="9">
    <source>
        <dbReference type="EMBL" id="QEN07114.1"/>
    </source>
</evidence>
<keyword evidence="2 6" id="KW-0479">Metal-binding</keyword>
<dbReference type="InterPro" id="IPR020847">
    <property type="entry name" value="AP_endonuclease_F1_BS"/>
</dbReference>
<keyword evidence="3 9" id="KW-0378">Hydrolase</keyword>
<feature type="binding site" evidence="6">
    <location>
        <position position="8"/>
    </location>
    <ligand>
        <name>Mg(2+)</name>
        <dbReference type="ChEBI" id="CHEBI:18420"/>
        <label>1</label>
    </ligand>
</feature>
<feature type="binding site" evidence="6">
    <location>
        <position position="245"/>
    </location>
    <ligand>
        <name>Mg(2+)</name>
        <dbReference type="ChEBI" id="CHEBI:18420"/>
        <label>1</label>
    </ligand>
</feature>
<dbReference type="EC" id="3.1.11.2" evidence="9"/>
<feature type="binding site" evidence="6">
    <location>
        <position position="244"/>
    </location>
    <ligand>
        <name>Mg(2+)</name>
        <dbReference type="ChEBI" id="CHEBI:18420"/>
        <label>1</label>
    </ligand>
</feature>
<evidence type="ECO:0000256" key="3">
    <source>
        <dbReference type="ARBA" id="ARBA00022801"/>
    </source>
</evidence>
<proteinExistence type="inferred from homology"/>
<feature type="binding site" evidence="6">
    <location>
        <position position="150"/>
    </location>
    <ligand>
        <name>Mg(2+)</name>
        <dbReference type="ChEBI" id="CHEBI:18420"/>
        <label>1</label>
    </ligand>
</feature>
<feature type="domain" description="Endonuclease/exonuclease/phosphatase" evidence="8">
    <location>
        <begin position="5"/>
        <end position="245"/>
    </location>
</feature>
<dbReference type="GO" id="GO:0003906">
    <property type="term" value="F:DNA-(apurinic or apyrimidinic site) endonuclease activity"/>
    <property type="evidence" value="ECO:0007669"/>
    <property type="project" value="TreeGrafter"/>
</dbReference>
<evidence type="ECO:0000256" key="1">
    <source>
        <dbReference type="ARBA" id="ARBA00007092"/>
    </source>
</evidence>
<dbReference type="NCBIfam" id="TIGR00633">
    <property type="entry name" value="xth"/>
    <property type="match status" value="1"/>
</dbReference>
<dbReference type="RefSeq" id="WP_149485196.1">
    <property type="nucleotide sequence ID" value="NZ_CP036150.1"/>
</dbReference>
<evidence type="ECO:0000256" key="2">
    <source>
        <dbReference type="ARBA" id="ARBA00022723"/>
    </source>
</evidence>
<accession>A0A5C1QKJ2</accession>
<protein>
    <submittedName>
        <fullName evidence="9">Exodeoxyribonuclease III</fullName>
        <ecNumber evidence="9">3.1.11.2</ecNumber>
    </submittedName>
</protein>
<dbReference type="InterPro" id="IPR004808">
    <property type="entry name" value="AP_endonuc_1"/>
</dbReference>
<dbReference type="InterPro" id="IPR005135">
    <property type="entry name" value="Endo/exonuclease/phosphatase"/>
</dbReference>
<evidence type="ECO:0000259" key="8">
    <source>
        <dbReference type="Pfam" id="PF03372"/>
    </source>
</evidence>
<comment type="similarity">
    <text evidence="1">Belongs to the DNA repair enzymes AP/ExoA family.</text>
</comment>
<dbReference type="PROSITE" id="PS00726">
    <property type="entry name" value="AP_NUCLEASE_F1_1"/>
    <property type="match status" value="1"/>
</dbReference>
<feature type="site" description="Important for catalytic activity" evidence="7">
    <location>
        <position position="219"/>
    </location>
</feature>
<dbReference type="AlphaFoldDB" id="A0A5C1QKJ2"/>
<dbReference type="KEGG" id="ock:EXM22_03600"/>
<dbReference type="NCBIfam" id="TIGR00195">
    <property type="entry name" value="exoDNase_III"/>
    <property type="match status" value="1"/>
</dbReference>
<dbReference type="PROSITE" id="PS51435">
    <property type="entry name" value="AP_NUCLEASE_F1_4"/>
    <property type="match status" value="1"/>
</dbReference>
<name>A0A5C1QKJ2_9SPIO</name>
<dbReference type="SUPFAM" id="SSF56219">
    <property type="entry name" value="DNase I-like"/>
    <property type="match status" value="1"/>
</dbReference>
<evidence type="ECO:0000256" key="7">
    <source>
        <dbReference type="PIRSR" id="PIRSR604808-3"/>
    </source>
</evidence>
<keyword evidence="4 6" id="KW-0460">Magnesium</keyword>
<dbReference type="InterPro" id="IPR036691">
    <property type="entry name" value="Endo/exonu/phosph_ase_sf"/>
</dbReference>
<dbReference type="CDD" id="cd09085">
    <property type="entry name" value="Mth212-like_AP-endo"/>
    <property type="match status" value="1"/>
</dbReference>
<feature type="site" description="Transition state stabilizer" evidence="7">
    <location>
        <position position="150"/>
    </location>
</feature>
<keyword evidence="10" id="KW-1185">Reference proteome</keyword>
<dbReference type="OrthoDB" id="9803914at2"/>
<dbReference type="EMBL" id="CP036150">
    <property type="protein sequence ID" value="QEN07114.1"/>
    <property type="molecule type" value="Genomic_DNA"/>
</dbReference>
<dbReference type="Proteomes" id="UP000324209">
    <property type="component" value="Chromosome"/>
</dbReference>
<dbReference type="PANTHER" id="PTHR22748">
    <property type="entry name" value="AP ENDONUCLEASE"/>
    <property type="match status" value="1"/>
</dbReference>
<feature type="binding site" evidence="6">
    <location>
        <position position="36"/>
    </location>
    <ligand>
        <name>Mg(2+)</name>
        <dbReference type="ChEBI" id="CHEBI:18420"/>
        <label>1</label>
    </ligand>
</feature>
<evidence type="ECO:0000256" key="4">
    <source>
        <dbReference type="ARBA" id="ARBA00022842"/>
    </source>
</evidence>
<dbReference type="GO" id="GO:0003677">
    <property type="term" value="F:DNA binding"/>
    <property type="evidence" value="ECO:0007669"/>
    <property type="project" value="InterPro"/>
</dbReference>
<dbReference type="GO" id="GO:0008081">
    <property type="term" value="F:phosphoric diester hydrolase activity"/>
    <property type="evidence" value="ECO:0007669"/>
    <property type="project" value="TreeGrafter"/>
</dbReference>
<evidence type="ECO:0000256" key="6">
    <source>
        <dbReference type="PIRSR" id="PIRSR604808-2"/>
    </source>
</evidence>
<dbReference type="PANTHER" id="PTHR22748:SF6">
    <property type="entry name" value="DNA-(APURINIC OR APYRIMIDINIC SITE) ENDONUCLEASE"/>
    <property type="match status" value="1"/>
</dbReference>
<dbReference type="Gene3D" id="3.60.10.10">
    <property type="entry name" value="Endonuclease/exonuclease/phosphatase"/>
    <property type="match status" value="1"/>
</dbReference>
<feature type="active site" description="Proton acceptor" evidence="5">
    <location>
        <position position="245"/>
    </location>
</feature>